<protein>
    <submittedName>
        <fullName evidence="12">Oligopeptide transport system permease</fullName>
    </submittedName>
</protein>
<evidence type="ECO:0000256" key="2">
    <source>
        <dbReference type="ARBA" id="ARBA00022448"/>
    </source>
</evidence>
<keyword evidence="13" id="KW-1185">Reference proteome</keyword>
<evidence type="ECO:0000259" key="11">
    <source>
        <dbReference type="PROSITE" id="PS50928"/>
    </source>
</evidence>
<dbReference type="PROSITE" id="PS50928">
    <property type="entry name" value="ABC_TM1"/>
    <property type="match status" value="1"/>
</dbReference>
<feature type="transmembrane region" description="Helical" evidence="10">
    <location>
        <begin position="46"/>
        <end position="67"/>
    </location>
</feature>
<keyword evidence="6" id="KW-0653">Protein transport</keyword>
<evidence type="ECO:0000256" key="4">
    <source>
        <dbReference type="ARBA" id="ARBA00022692"/>
    </source>
</evidence>
<keyword evidence="5" id="KW-0571">Peptide transport</keyword>
<dbReference type="Gene3D" id="1.10.3720.10">
    <property type="entry name" value="MetI-like"/>
    <property type="match status" value="1"/>
</dbReference>
<evidence type="ECO:0000256" key="8">
    <source>
        <dbReference type="ARBA" id="ARBA00023136"/>
    </source>
</evidence>
<dbReference type="SUPFAM" id="SSF161098">
    <property type="entry name" value="MetI-like"/>
    <property type="match status" value="1"/>
</dbReference>
<feature type="domain" description="ABC transmembrane type-1" evidence="11">
    <location>
        <begin position="111"/>
        <end position="299"/>
    </location>
</feature>
<dbReference type="InterPro" id="IPR025966">
    <property type="entry name" value="OppC_N"/>
</dbReference>
<evidence type="ECO:0000256" key="9">
    <source>
        <dbReference type="ARBA" id="ARBA00024202"/>
    </source>
</evidence>
<accession>A0ABV0F5K2</accession>
<dbReference type="InterPro" id="IPR050366">
    <property type="entry name" value="BP-dependent_transpt_permease"/>
</dbReference>
<dbReference type="InterPro" id="IPR035906">
    <property type="entry name" value="MetI-like_sf"/>
</dbReference>
<proteinExistence type="inferred from homology"/>
<sequence length="312" mass="35010">MEMPKDDLQQSDFSFVKMDEHASERIDAPVYSYWRAVARKFFSSKVAISMLILMVAVLLMSFIQPMLSGYDYMNVEGINDFSKRYNPPSAQFWFGTDANGHSLFDAVWAGAKTSISISVISTVVCTLIGVVVGAIWGTSKKIDRFMIEVYNIFSNVPQLLIIMVLSYSFGSGFWNLIFAMCLTSWLGTAYFIRVQVMIMRDREYNLASKTLGTPPMRMIFRNILPYLTSVIVTDVSRTLPAFISYETFLSFLGVGLSANVPSLGKLISKYTANMSNYPYLFWIPVAVLALVSVSLYIVGQTLADAADPRTHM</sequence>
<comment type="similarity">
    <text evidence="9">Belongs to the binding-protein-dependent transport system permease family. OppBC subfamily.</text>
</comment>
<dbReference type="Proteomes" id="UP001429357">
    <property type="component" value="Unassembled WGS sequence"/>
</dbReference>
<dbReference type="PANTHER" id="PTHR43386:SF24">
    <property type="entry name" value="OLIGOPEPTIDE TRANSPORT SYSTEM PERMEASE PROTEIN AMID"/>
    <property type="match status" value="1"/>
</dbReference>
<feature type="transmembrane region" description="Helical" evidence="10">
    <location>
        <begin position="173"/>
        <end position="192"/>
    </location>
</feature>
<keyword evidence="4 10" id="KW-0812">Transmembrane</keyword>
<evidence type="ECO:0000313" key="12">
    <source>
        <dbReference type="EMBL" id="MEO1783315.1"/>
    </source>
</evidence>
<evidence type="ECO:0000313" key="13">
    <source>
        <dbReference type="Proteomes" id="UP001429357"/>
    </source>
</evidence>
<reference evidence="13" key="1">
    <citation type="submission" date="2016-06" db="EMBL/GenBank/DDBJ databases">
        <title>Four novel species of enterococci isolated from chicken manure.</title>
        <authorList>
            <person name="Van Tyne D."/>
        </authorList>
    </citation>
    <scope>NUCLEOTIDE SEQUENCE [LARGE SCALE GENOMIC DNA]</scope>
    <source>
        <strain evidence="13">JM9A</strain>
    </source>
</reference>
<evidence type="ECO:0000256" key="3">
    <source>
        <dbReference type="ARBA" id="ARBA00022475"/>
    </source>
</evidence>
<keyword evidence="8 10" id="KW-0472">Membrane</keyword>
<evidence type="ECO:0000256" key="10">
    <source>
        <dbReference type="RuleBase" id="RU363032"/>
    </source>
</evidence>
<comment type="caution">
    <text evidence="12">The sequence shown here is derived from an EMBL/GenBank/DDBJ whole genome shotgun (WGS) entry which is preliminary data.</text>
</comment>
<evidence type="ECO:0000256" key="6">
    <source>
        <dbReference type="ARBA" id="ARBA00022927"/>
    </source>
</evidence>
<keyword evidence="2 10" id="KW-0813">Transport</keyword>
<evidence type="ECO:0000256" key="7">
    <source>
        <dbReference type="ARBA" id="ARBA00022989"/>
    </source>
</evidence>
<reference evidence="12 13" key="2">
    <citation type="submission" date="2024-02" db="EMBL/GenBank/DDBJ databases">
        <title>The Genome Sequence of Enterococcus diestrammenae JM9A.</title>
        <authorList>
            <person name="Earl A."/>
            <person name="Manson A."/>
            <person name="Gilmore M."/>
            <person name="Sanders J."/>
            <person name="Shea T."/>
            <person name="Howe W."/>
            <person name="Livny J."/>
            <person name="Cuomo C."/>
            <person name="Neafsey D."/>
            <person name="Birren B."/>
        </authorList>
    </citation>
    <scope>NUCLEOTIDE SEQUENCE [LARGE SCALE GENOMIC DNA]</scope>
    <source>
        <strain evidence="12 13">JM9A</strain>
    </source>
</reference>
<evidence type="ECO:0000256" key="1">
    <source>
        <dbReference type="ARBA" id="ARBA00004651"/>
    </source>
</evidence>
<dbReference type="PANTHER" id="PTHR43386">
    <property type="entry name" value="OLIGOPEPTIDE TRANSPORT SYSTEM PERMEASE PROTEIN APPC"/>
    <property type="match status" value="1"/>
</dbReference>
<evidence type="ECO:0000256" key="5">
    <source>
        <dbReference type="ARBA" id="ARBA00022856"/>
    </source>
</evidence>
<dbReference type="CDD" id="cd06261">
    <property type="entry name" value="TM_PBP2"/>
    <property type="match status" value="1"/>
</dbReference>
<dbReference type="InterPro" id="IPR054864">
    <property type="entry name" value="OppC_permease"/>
</dbReference>
<organism evidence="12 13">
    <name type="scientific">Enterococcus diestrammenae</name>
    <dbReference type="NCBI Taxonomy" id="1155073"/>
    <lineage>
        <taxon>Bacteria</taxon>
        <taxon>Bacillati</taxon>
        <taxon>Bacillota</taxon>
        <taxon>Bacilli</taxon>
        <taxon>Lactobacillales</taxon>
        <taxon>Enterococcaceae</taxon>
        <taxon>Enterococcus</taxon>
    </lineage>
</organism>
<dbReference type="EMBL" id="MAEI02000001">
    <property type="protein sequence ID" value="MEO1783315.1"/>
    <property type="molecule type" value="Genomic_DNA"/>
</dbReference>
<dbReference type="NCBIfam" id="NF043080">
    <property type="entry name" value="MMSYN1_0166"/>
    <property type="match status" value="1"/>
</dbReference>
<feature type="transmembrane region" description="Helical" evidence="10">
    <location>
        <begin position="149"/>
        <end position="167"/>
    </location>
</feature>
<dbReference type="Pfam" id="PF12911">
    <property type="entry name" value="OppC_N"/>
    <property type="match status" value="1"/>
</dbReference>
<keyword evidence="3" id="KW-1003">Cell membrane</keyword>
<keyword evidence="7 10" id="KW-1133">Transmembrane helix</keyword>
<gene>
    <name evidence="12" type="ORF">BAU18_002935</name>
</gene>
<comment type="subcellular location">
    <subcellularLocation>
        <location evidence="1 10">Cell membrane</location>
        <topology evidence="1 10">Multi-pass membrane protein</topology>
    </subcellularLocation>
</comment>
<dbReference type="Pfam" id="PF00528">
    <property type="entry name" value="BPD_transp_1"/>
    <property type="match status" value="1"/>
</dbReference>
<feature type="transmembrane region" description="Helical" evidence="10">
    <location>
        <begin position="279"/>
        <end position="299"/>
    </location>
</feature>
<name>A0ABV0F5K2_9ENTE</name>
<feature type="transmembrane region" description="Helical" evidence="10">
    <location>
        <begin position="115"/>
        <end position="137"/>
    </location>
</feature>
<dbReference type="InterPro" id="IPR000515">
    <property type="entry name" value="MetI-like"/>
</dbReference>